<evidence type="ECO:0000259" key="10">
    <source>
        <dbReference type="Pfam" id="PF08478"/>
    </source>
</evidence>
<organism evidence="11">
    <name type="scientific">hydrothermal vent metagenome</name>
    <dbReference type="NCBI Taxonomy" id="652676"/>
    <lineage>
        <taxon>unclassified sequences</taxon>
        <taxon>metagenomes</taxon>
        <taxon>ecological metagenomes</taxon>
    </lineage>
</organism>
<evidence type="ECO:0000256" key="4">
    <source>
        <dbReference type="ARBA" id="ARBA00022692"/>
    </source>
</evidence>
<keyword evidence="4 8" id="KW-0812">Transmembrane</keyword>
<dbReference type="InterPro" id="IPR013685">
    <property type="entry name" value="POTRA_FtsQ_type"/>
</dbReference>
<dbReference type="EMBL" id="FPHR01000006">
    <property type="protein sequence ID" value="SFV76722.1"/>
    <property type="molecule type" value="Genomic_DNA"/>
</dbReference>
<dbReference type="PANTHER" id="PTHR35851">
    <property type="entry name" value="CELL DIVISION PROTEIN FTSQ"/>
    <property type="match status" value="1"/>
</dbReference>
<evidence type="ECO:0000259" key="9">
    <source>
        <dbReference type="Pfam" id="PF03799"/>
    </source>
</evidence>
<evidence type="ECO:0000256" key="5">
    <source>
        <dbReference type="ARBA" id="ARBA00022989"/>
    </source>
</evidence>
<evidence type="ECO:0000256" key="1">
    <source>
        <dbReference type="ARBA" id="ARBA00022475"/>
    </source>
</evidence>
<evidence type="ECO:0000313" key="11">
    <source>
        <dbReference type="EMBL" id="SFV76722.1"/>
    </source>
</evidence>
<feature type="domain" description="POTRA" evidence="10">
    <location>
        <begin position="71"/>
        <end position="111"/>
    </location>
</feature>
<keyword evidence="2" id="KW-0997">Cell inner membrane</keyword>
<protein>
    <submittedName>
        <fullName evidence="11">Uncharacterized protein</fullName>
    </submittedName>
</protein>
<dbReference type="Gene3D" id="3.40.50.11690">
    <property type="entry name" value="Cell division protein FtsQ/DivIB"/>
    <property type="match status" value="1"/>
</dbReference>
<keyword evidence="7" id="KW-0175">Coiled coil</keyword>
<dbReference type="Pfam" id="PF03799">
    <property type="entry name" value="FtsQ_DivIB_C"/>
    <property type="match status" value="1"/>
</dbReference>
<keyword evidence="6" id="KW-0131">Cell cycle</keyword>
<evidence type="ECO:0000256" key="8">
    <source>
        <dbReference type="SAM" id="Phobius"/>
    </source>
</evidence>
<dbReference type="InterPro" id="IPR045335">
    <property type="entry name" value="FtsQ_C_sf"/>
</dbReference>
<reference evidence="11" key="1">
    <citation type="submission" date="2016-10" db="EMBL/GenBank/DDBJ databases">
        <authorList>
            <person name="de Groot N.N."/>
        </authorList>
    </citation>
    <scope>NUCLEOTIDE SEQUENCE</scope>
</reference>
<name>A0A1W1D8G3_9ZZZZ</name>
<dbReference type="InterPro" id="IPR005548">
    <property type="entry name" value="Cell_div_FtsQ/DivIB_C"/>
</dbReference>
<keyword evidence="3" id="KW-0132">Cell division</keyword>
<keyword evidence="1" id="KW-1003">Cell membrane</keyword>
<feature type="coiled-coil region" evidence="7">
    <location>
        <begin position="173"/>
        <end position="235"/>
    </location>
</feature>
<dbReference type="GO" id="GO:0090529">
    <property type="term" value="P:cell septum assembly"/>
    <property type="evidence" value="ECO:0007669"/>
    <property type="project" value="InterPro"/>
</dbReference>
<keyword evidence="5 8" id="KW-1133">Transmembrane helix</keyword>
<evidence type="ECO:0000256" key="3">
    <source>
        <dbReference type="ARBA" id="ARBA00022618"/>
    </source>
</evidence>
<evidence type="ECO:0000256" key="2">
    <source>
        <dbReference type="ARBA" id="ARBA00022519"/>
    </source>
</evidence>
<dbReference type="Gene3D" id="3.10.20.310">
    <property type="entry name" value="membrane protein fhac"/>
    <property type="match status" value="1"/>
</dbReference>
<proteinExistence type="predicted"/>
<dbReference type="AlphaFoldDB" id="A0A1W1D8G3"/>
<dbReference type="PANTHER" id="PTHR35851:SF1">
    <property type="entry name" value="CELL DIVISION PROTEIN FTSQ"/>
    <property type="match status" value="1"/>
</dbReference>
<accession>A0A1W1D8G3</accession>
<feature type="transmembrane region" description="Helical" evidence="8">
    <location>
        <begin position="20"/>
        <end position="38"/>
    </location>
</feature>
<evidence type="ECO:0000256" key="7">
    <source>
        <dbReference type="SAM" id="Coils"/>
    </source>
</evidence>
<gene>
    <name evidence="11" type="ORF">MNB_SUP05-4-387</name>
</gene>
<dbReference type="Pfam" id="PF08478">
    <property type="entry name" value="POTRA_1"/>
    <property type="match status" value="1"/>
</dbReference>
<evidence type="ECO:0000256" key="6">
    <source>
        <dbReference type="ARBA" id="ARBA00023306"/>
    </source>
</evidence>
<keyword evidence="8" id="KW-0472">Membrane</keyword>
<feature type="domain" description="Cell division protein FtsQ/DivIB C-terminal" evidence="9">
    <location>
        <begin position="135"/>
        <end position="249"/>
    </location>
</feature>
<dbReference type="InterPro" id="IPR026579">
    <property type="entry name" value="FtsQ"/>
</dbReference>
<sequence length="259" mass="30698">MKFKKKNKRKLSIAQHLKRWIKPLLLLLVLLVISWNIYQYNPSELLKVSVNWTIDRTHLVDKLSLEKKIEPLVNEFHQLNLHDIKHELELHPWVLEAQVKRLFLDAIDINIITHEIATHWQNIACEQDQSKDNCQGYVTTTGLIITPKNLFYHQQEESSNAIELHSIYDLSKNDSLLNEYQAYQQILTKMKIEKFVKSNIDSLSIKPNITVILGYNQQQQRLENFIKIYAKLRKKVPLKKLNKATYDMRYSKGFTLKYQ</sequence>